<reference evidence="1 2" key="2">
    <citation type="journal article" date="2022" name="Mol. Ecol. Resour.">
        <title>The genomes of chicory, endive, great burdock and yacon provide insights into Asteraceae paleo-polyploidization history and plant inulin production.</title>
        <authorList>
            <person name="Fan W."/>
            <person name="Wang S."/>
            <person name="Wang H."/>
            <person name="Wang A."/>
            <person name="Jiang F."/>
            <person name="Liu H."/>
            <person name="Zhao H."/>
            <person name="Xu D."/>
            <person name="Zhang Y."/>
        </authorList>
    </citation>
    <scope>NUCLEOTIDE SEQUENCE [LARGE SCALE GENOMIC DNA]</scope>
    <source>
        <strain evidence="2">cv. Niubang</strain>
    </source>
</reference>
<protein>
    <submittedName>
        <fullName evidence="1">Uncharacterized protein</fullName>
    </submittedName>
</protein>
<comment type="caution">
    <text evidence="1">The sequence shown here is derived from an EMBL/GenBank/DDBJ whole genome shotgun (WGS) entry which is preliminary data.</text>
</comment>
<name>A0ACB8Z5Q3_ARCLA</name>
<dbReference type="EMBL" id="CM042057">
    <property type="protein sequence ID" value="KAI3692877.1"/>
    <property type="molecule type" value="Genomic_DNA"/>
</dbReference>
<accession>A0ACB8Z5Q3</accession>
<keyword evidence="2" id="KW-1185">Reference proteome</keyword>
<dbReference type="Proteomes" id="UP001055879">
    <property type="component" value="Linkage Group LG11"/>
</dbReference>
<proteinExistence type="predicted"/>
<reference evidence="2" key="1">
    <citation type="journal article" date="2022" name="Mol. Ecol. Resour.">
        <title>The genomes of chicory, endive, great burdock and yacon provide insights into Asteraceae palaeo-polyploidization history and plant inulin production.</title>
        <authorList>
            <person name="Fan W."/>
            <person name="Wang S."/>
            <person name="Wang H."/>
            <person name="Wang A."/>
            <person name="Jiang F."/>
            <person name="Liu H."/>
            <person name="Zhao H."/>
            <person name="Xu D."/>
            <person name="Zhang Y."/>
        </authorList>
    </citation>
    <scope>NUCLEOTIDE SEQUENCE [LARGE SCALE GENOMIC DNA]</scope>
    <source>
        <strain evidence="2">cv. Niubang</strain>
    </source>
</reference>
<evidence type="ECO:0000313" key="2">
    <source>
        <dbReference type="Proteomes" id="UP001055879"/>
    </source>
</evidence>
<evidence type="ECO:0000313" key="1">
    <source>
        <dbReference type="EMBL" id="KAI3692877.1"/>
    </source>
</evidence>
<gene>
    <name evidence="1" type="ORF">L6452_32702</name>
</gene>
<organism evidence="1 2">
    <name type="scientific">Arctium lappa</name>
    <name type="common">Greater burdock</name>
    <name type="synonym">Lappa major</name>
    <dbReference type="NCBI Taxonomy" id="4217"/>
    <lineage>
        <taxon>Eukaryota</taxon>
        <taxon>Viridiplantae</taxon>
        <taxon>Streptophyta</taxon>
        <taxon>Embryophyta</taxon>
        <taxon>Tracheophyta</taxon>
        <taxon>Spermatophyta</taxon>
        <taxon>Magnoliopsida</taxon>
        <taxon>eudicotyledons</taxon>
        <taxon>Gunneridae</taxon>
        <taxon>Pentapetalae</taxon>
        <taxon>asterids</taxon>
        <taxon>campanulids</taxon>
        <taxon>Asterales</taxon>
        <taxon>Asteraceae</taxon>
        <taxon>Carduoideae</taxon>
        <taxon>Cardueae</taxon>
        <taxon>Arctiinae</taxon>
        <taxon>Arctium</taxon>
    </lineage>
</organism>
<sequence length="233" mass="26686">MLPMVTEFMNYGQQTVRAARYIGQGFMITLSHANRLPVTIQYPYEKLITSERFRGRIHFEFDKCIACEVCVRVCPIDLPVVDWKLETDIRKKRLLNYRAIFSIFVIAIAAAEAAIGLAIVSSIYRNRKSTRINQSNLLNKLKLYHVQKWIDPMSHSVKIYDTCIGCTQCVRACPTDVLEMIPWDGCKAKQIASAPRTEDCVGCKRCESACPTDFLSVRVYLWHETTRSMGIAY</sequence>